<dbReference type="InterPro" id="IPR002344">
    <property type="entry name" value="Lupus_La"/>
</dbReference>
<evidence type="ECO:0000256" key="3">
    <source>
        <dbReference type="ARBA" id="ARBA00023242"/>
    </source>
</evidence>
<keyword evidence="2 4" id="KW-0694">RNA-binding</keyword>
<evidence type="ECO:0000313" key="7">
    <source>
        <dbReference type="Proteomes" id="UP000250266"/>
    </source>
</evidence>
<comment type="subcellular location">
    <subcellularLocation>
        <location evidence="1">Nucleus</location>
    </subcellularLocation>
</comment>
<proteinExistence type="predicted"/>
<dbReference type="InterPro" id="IPR036390">
    <property type="entry name" value="WH_DNA-bd_sf"/>
</dbReference>
<dbReference type="Gene3D" id="1.10.10.10">
    <property type="entry name" value="Winged helix-like DNA-binding domain superfamily/Winged helix DNA-binding domain"/>
    <property type="match status" value="1"/>
</dbReference>
<dbReference type="OrthoDB" id="435402at2759"/>
<dbReference type="PRINTS" id="PR00302">
    <property type="entry name" value="LUPUSLA"/>
</dbReference>
<sequence length="570" mass="65592">MDDHPEGDDIRRQVEYYFSDENLPTDRHMLTLSGGWQNLPVSINQICGFKRMRQFRPKKQVIAALRKSAFLDVSEDGKTIKRKIPLRGPTMFDQSGNDSDIVHDRASMRDSAPWPNDMRAKTSKSVRQLPARPQQAKKELPSGMTKNMLKPHGFEEYYVDGPLTPAEFEEEQSLYDADKSFVERIEIAIQRFKSKRRMHEIYSRVFNKWMNFGGVTSGPRQFTGKIRKQDLEDKDAEDIVRMMATHHVDWDRNDTNKWHVDFERLAKGFLSSYYPSYFTYTTASVKRSTQVMRSFYNYLLSHSVCPEYRSDILAARSICDQADIELPAIRAAGLALPGSFNIAVSTIVGGYYAGQSDGHPSWDDTDYSVNWPGEMAARVGMKTEEAHVVFKMGVVVYGTDEQYELVQEQGIQSIKKVREEEVGLCVTSIELASPDVLAIYAEQNKSWKHKLTLTPLGKLRCEEWKVPSFDTWDLPHDVPKKPKYSTYEFWVDDEFLAECFVGMKLEAKVMELNCGLWVLDSVMNVHCSFYTKLVNELVVDSKWKEVRYLKSKETQTMEAQEAEEEEEGSS</sequence>
<dbReference type="EMBL" id="KV744861">
    <property type="protein sequence ID" value="OCK83423.1"/>
    <property type="molecule type" value="Genomic_DNA"/>
</dbReference>
<accession>A0A8E2EGG7</accession>
<dbReference type="PANTHER" id="PTHR22792">
    <property type="entry name" value="LUPUS LA PROTEIN-RELATED"/>
    <property type="match status" value="1"/>
</dbReference>
<dbReference type="InterPro" id="IPR006630">
    <property type="entry name" value="La_HTH"/>
</dbReference>
<keyword evidence="7" id="KW-1185">Reference proteome</keyword>
<dbReference type="Proteomes" id="UP000250266">
    <property type="component" value="Unassembled WGS sequence"/>
</dbReference>
<dbReference type="AlphaFoldDB" id="A0A8E2EGG7"/>
<dbReference type="SUPFAM" id="SSF46785">
    <property type="entry name" value="Winged helix' DNA-binding domain"/>
    <property type="match status" value="1"/>
</dbReference>
<dbReference type="InterPro" id="IPR045180">
    <property type="entry name" value="La_dom_prot"/>
</dbReference>
<dbReference type="CDD" id="cd08029">
    <property type="entry name" value="LA_like_fungal"/>
    <property type="match status" value="1"/>
</dbReference>
<dbReference type="InterPro" id="IPR036388">
    <property type="entry name" value="WH-like_DNA-bd_sf"/>
</dbReference>
<evidence type="ECO:0000313" key="6">
    <source>
        <dbReference type="EMBL" id="OCK83423.1"/>
    </source>
</evidence>
<protein>
    <recommendedName>
        <fullName evidence="5">HTH La-type RNA-binding domain-containing protein</fullName>
    </recommendedName>
</protein>
<feature type="domain" description="HTH La-type RNA-binding" evidence="5">
    <location>
        <begin position="1"/>
        <end position="90"/>
    </location>
</feature>
<dbReference type="GO" id="GO:0033167">
    <property type="term" value="C:ARC complex"/>
    <property type="evidence" value="ECO:0007669"/>
    <property type="project" value="InterPro"/>
</dbReference>
<dbReference type="PANTHER" id="PTHR22792:SF140">
    <property type="entry name" value="ACHILLES, ISOFORM A"/>
    <property type="match status" value="1"/>
</dbReference>
<dbReference type="PROSITE" id="PS50961">
    <property type="entry name" value="HTH_LA"/>
    <property type="match status" value="1"/>
</dbReference>
<keyword evidence="3" id="KW-0539">Nucleus</keyword>
<dbReference type="GO" id="GO:0003729">
    <property type="term" value="F:mRNA binding"/>
    <property type="evidence" value="ECO:0007669"/>
    <property type="project" value="TreeGrafter"/>
</dbReference>
<evidence type="ECO:0000256" key="4">
    <source>
        <dbReference type="PROSITE-ProRule" id="PRU00332"/>
    </source>
</evidence>
<evidence type="ECO:0000256" key="1">
    <source>
        <dbReference type="ARBA" id="ARBA00004123"/>
    </source>
</evidence>
<evidence type="ECO:0000256" key="2">
    <source>
        <dbReference type="ARBA" id="ARBA00022884"/>
    </source>
</evidence>
<dbReference type="SMART" id="SM00715">
    <property type="entry name" value="LA"/>
    <property type="match status" value="1"/>
</dbReference>
<dbReference type="GO" id="GO:0031047">
    <property type="term" value="P:regulatory ncRNA-mediated gene silencing"/>
    <property type="evidence" value="ECO:0007669"/>
    <property type="project" value="InterPro"/>
</dbReference>
<organism evidence="6 7">
    <name type="scientific">Lepidopterella palustris CBS 459.81</name>
    <dbReference type="NCBI Taxonomy" id="1314670"/>
    <lineage>
        <taxon>Eukaryota</taxon>
        <taxon>Fungi</taxon>
        <taxon>Dikarya</taxon>
        <taxon>Ascomycota</taxon>
        <taxon>Pezizomycotina</taxon>
        <taxon>Dothideomycetes</taxon>
        <taxon>Pleosporomycetidae</taxon>
        <taxon>Mytilinidiales</taxon>
        <taxon>Argynnaceae</taxon>
        <taxon>Lepidopterella</taxon>
    </lineage>
</organism>
<dbReference type="InterPro" id="IPR018606">
    <property type="entry name" value="Arb1"/>
</dbReference>
<dbReference type="Pfam" id="PF09692">
    <property type="entry name" value="Arb1"/>
    <property type="match status" value="1"/>
</dbReference>
<gene>
    <name evidence="6" type="ORF">K432DRAFT_414673</name>
</gene>
<name>A0A8E2EGG7_9PEZI</name>
<dbReference type="Pfam" id="PF05383">
    <property type="entry name" value="La"/>
    <property type="match status" value="1"/>
</dbReference>
<reference evidence="6 7" key="1">
    <citation type="journal article" date="2016" name="Nat. Commun.">
        <title>Ectomycorrhizal ecology is imprinted in the genome of the dominant symbiotic fungus Cenococcum geophilum.</title>
        <authorList>
            <consortium name="DOE Joint Genome Institute"/>
            <person name="Peter M."/>
            <person name="Kohler A."/>
            <person name="Ohm R.A."/>
            <person name="Kuo A."/>
            <person name="Krutzmann J."/>
            <person name="Morin E."/>
            <person name="Arend M."/>
            <person name="Barry K.W."/>
            <person name="Binder M."/>
            <person name="Choi C."/>
            <person name="Clum A."/>
            <person name="Copeland A."/>
            <person name="Grisel N."/>
            <person name="Haridas S."/>
            <person name="Kipfer T."/>
            <person name="LaButti K."/>
            <person name="Lindquist E."/>
            <person name="Lipzen A."/>
            <person name="Maire R."/>
            <person name="Meier B."/>
            <person name="Mihaltcheva S."/>
            <person name="Molinier V."/>
            <person name="Murat C."/>
            <person name="Poggeler S."/>
            <person name="Quandt C.A."/>
            <person name="Sperisen C."/>
            <person name="Tritt A."/>
            <person name="Tisserant E."/>
            <person name="Crous P.W."/>
            <person name="Henrissat B."/>
            <person name="Nehls U."/>
            <person name="Egli S."/>
            <person name="Spatafora J.W."/>
            <person name="Grigoriev I.V."/>
            <person name="Martin F.M."/>
        </authorList>
    </citation>
    <scope>NUCLEOTIDE SEQUENCE [LARGE SCALE GENOMIC DNA]</scope>
    <source>
        <strain evidence="6 7">CBS 459.81</strain>
    </source>
</reference>
<dbReference type="GO" id="GO:0006396">
    <property type="term" value="P:RNA processing"/>
    <property type="evidence" value="ECO:0007669"/>
    <property type="project" value="InterPro"/>
</dbReference>
<evidence type="ECO:0000259" key="5">
    <source>
        <dbReference type="PROSITE" id="PS50961"/>
    </source>
</evidence>